<evidence type="ECO:0000256" key="15">
    <source>
        <dbReference type="ARBA" id="ARBA00023160"/>
    </source>
</evidence>
<evidence type="ECO:0000256" key="18">
    <source>
        <dbReference type="SAM" id="Phobius"/>
    </source>
</evidence>
<dbReference type="GO" id="GO:0015252">
    <property type="term" value="F:proton channel activity"/>
    <property type="evidence" value="ECO:0000318"/>
    <property type="project" value="GO_Central"/>
</dbReference>
<keyword evidence="14 18" id="KW-0472">Membrane</keyword>
<keyword evidence="11 18" id="KW-1133">Transmembrane helix</keyword>
<feature type="transmembrane region" description="Helical" evidence="18">
    <location>
        <begin position="743"/>
        <end position="762"/>
    </location>
</feature>
<keyword evidence="12" id="KW-0406">Ion transport</keyword>
<comment type="similarity">
    <text evidence="3">Belongs to the otopetrin family.</text>
</comment>
<feature type="compositionally biased region" description="Basic and acidic residues" evidence="17">
    <location>
        <begin position="76"/>
        <end position="92"/>
    </location>
</feature>
<dbReference type="GO" id="GO:0009922">
    <property type="term" value="F:fatty acid elongase activity"/>
    <property type="evidence" value="ECO:0007669"/>
    <property type="project" value="InterPro"/>
</dbReference>
<keyword evidence="13" id="KW-0443">Lipid metabolism</keyword>
<gene>
    <name evidence="19" type="primary">WBGene00092578</name>
</gene>
<keyword evidence="6" id="KW-0444">Lipid biosynthesis</keyword>
<feature type="transmembrane region" description="Helical" evidence="18">
    <location>
        <begin position="915"/>
        <end position="935"/>
    </location>
</feature>
<keyword evidence="7" id="KW-0808">Transferase</keyword>
<feature type="region of interest" description="Disordered" evidence="17">
    <location>
        <begin position="75"/>
        <end position="94"/>
    </location>
</feature>
<dbReference type="GO" id="GO:1902600">
    <property type="term" value="P:proton transmembrane transport"/>
    <property type="evidence" value="ECO:0000318"/>
    <property type="project" value="GO_Central"/>
</dbReference>
<evidence type="ECO:0000256" key="4">
    <source>
        <dbReference type="ARBA" id="ARBA00022448"/>
    </source>
</evidence>
<sequence length="957" mass="109770">MSPEDGKMAHRKVSVIAIRPRDEDDLVYLRNYFQIVTNLKRDDGARDGARGNLYISRVVDPEDERKARFVGMGKRHSSDHLDTERSAEEANENRAWTRNKNGQDYFVALLTMIYALILISFSLVIELSPTWSNSNNSAETIFYGWMYGLGSIFILYTYAFMLYPKWWNFIVYRLFKRRFVRNLNKYVIAEVGHNGEGCGTLYLRLGAVLFGCLSIVLFGLEIFLCAREQDCKYRFVIEHCFLIVFVALQMHFIFCNTKMSVTSSRWICKAGFMHLVAVNMWTWIRFSKTQKKLKKKLAYAIEHDIQEEEAEAIASTASSSESVEDDEADVTSTAGILDQLSDGTVSNMTDIHSIALANVSEVVKNTNTSRTLVSQDYLGDIASILTTCLVEYALIGAAVMFVMWMSIDTNDTRALERMRRKSKMRIDCTATSVGIFLGVFVLILSCISMGINSVYSQLHLDQTARTSTAIFFLIVYLISIAGTGMALIRMRRMQYKESAHGESLDQILMIVGMISEFLYGACEIDLFLTGSGKAGYTSEGNDSMPVFIFIVFIIRYIQVVLQSAFILLSFRLSAVNAREQKRMAGRQMVTYLLVANVSLFAFHIYEGVATSIGYDGPDQSSYEIIIFAVTPIIAFYRFHSSVCLAEIWKHAYSTKQHRIHWDVDDFRKMIDWGRLATPKFNASELLSITLGAPVHGFDEHRARAWVADHWYFAVQANIAYFFTIFSIKYFMRNRTPFELTLPLNIWNALLAIFSIGGSLSVAPDFYGILWNKGYRASYCDNAGLMSGAVGWWVWLFTISKIAEFVDTIFVVLRKKPLMFLHWYHHIFTSLWAFYSYPVMPAVLRWLIYLNYTVHGFMYSYYFLRSINVKIPGWVAQYITSGQIVQFILTIIALCFCGYEHYFFNSMVDCDFHVGAMWFTQFLLITILILFTNFYLQSYVFNGGKAKYKKVVEPKKEK</sequence>
<keyword evidence="9" id="KW-0375">Hydrogen ion transport</keyword>
<dbReference type="PANTHER" id="PTHR21522:SF43">
    <property type="entry name" value="OTOPETRIN-2"/>
    <property type="match status" value="1"/>
</dbReference>
<keyword evidence="4" id="KW-0813">Transport</keyword>
<keyword evidence="8 18" id="KW-0812">Transmembrane</keyword>
<dbReference type="InterPro" id="IPR002076">
    <property type="entry name" value="ELO_fam"/>
</dbReference>
<keyword evidence="10" id="KW-0276">Fatty acid metabolism</keyword>
<evidence type="ECO:0000256" key="11">
    <source>
        <dbReference type="ARBA" id="ARBA00022989"/>
    </source>
</evidence>
<evidence type="ECO:0000313" key="19">
    <source>
        <dbReference type="EnsemblMetazoa" id="PPA03024.1"/>
    </source>
</evidence>
<feature type="transmembrane region" description="Helical" evidence="18">
    <location>
        <begin position="201"/>
        <end position="224"/>
    </location>
</feature>
<evidence type="ECO:0000256" key="6">
    <source>
        <dbReference type="ARBA" id="ARBA00022516"/>
    </source>
</evidence>
<feature type="transmembrane region" description="Helical" evidence="18">
    <location>
        <begin position="381"/>
        <end position="407"/>
    </location>
</feature>
<evidence type="ECO:0000256" key="12">
    <source>
        <dbReference type="ARBA" id="ARBA00023065"/>
    </source>
</evidence>
<comment type="subcellular location">
    <subcellularLocation>
        <location evidence="1">Cell membrane</location>
        <topology evidence="1">Multi-pass membrane protein</topology>
    </subcellularLocation>
</comment>
<dbReference type="AlphaFoldDB" id="A0A8R1U4V9"/>
<feature type="transmembrane region" description="Helical" evidence="18">
    <location>
        <begin position="547"/>
        <end position="568"/>
    </location>
</feature>
<dbReference type="PANTHER" id="PTHR21522">
    <property type="entry name" value="PROTON CHANNEL OTOP"/>
    <property type="match status" value="1"/>
</dbReference>
<feature type="transmembrane region" description="Helical" evidence="18">
    <location>
        <begin position="588"/>
        <end position="605"/>
    </location>
</feature>
<keyword evidence="5" id="KW-1003">Cell membrane</keyword>
<evidence type="ECO:0000256" key="7">
    <source>
        <dbReference type="ARBA" id="ARBA00022679"/>
    </source>
</evidence>
<evidence type="ECO:0000256" key="1">
    <source>
        <dbReference type="ARBA" id="ARBA00004651"/>
    </source>
</evidence>
<evidence type="ECO:0000256" key="3">
    <source>
        <dbReference type="ARBA" id="ARBA00006513"/>
    </source>
</evidence>
<feature type="transmembrane region" description="Helical" evidence="18">
    <location>
        <begin position="428"/>
        <end position="455"/>
    </location>
</feature>
<keyword evidence="15" id="KW-0275">Fatty acid biosynthesis</keyword>
<evidence type="ECO:0000256" key="10">
    <source>
        <dbReference type="ARBA" id="ARBA00022832"/>
    </source>
</evidence>
<keyword evidence="20" id="KW-1185">Reference proteome</keyword>
<feature type="transmembrane region" description="Helical" evidence="18">
    <location>
        <begin position="883"/>
        <end position="903"/>
    </location>
</feature>
<dbReference type="InterPro" id="IPR004878">
    <property type="entry name" value="Otopetrin"/>
</dbReference>
<accession>A0A8R1U4V9</accession>
<dbReference type="PROSITE" id="PS01188">
    <property type="entry name" value="ELO"/>
    <property type="match status" value="1"/>
</dbReference>
<feature type="transmembrane region" description="Helical" evidence="18">
    <location>
        <begin position="266"/>
        <end position="284"/>
    </location>
</feature>
<evidence type="ECO:0000256" key="13">
    <source>
        <dbReference type="ARBA" id="ARBA00023098"/>
    </source>
</evidence>
<feature type="transmembrane region" description="Helical" evidence="18">
    <location>
        <begin position="105"/>
        <end position="125"/>
    </location>
</feature>
<evidence type="ECO:0000256" key="5">
    <source>
        <dbReference type="ARBA" id="ARBA00022475"/>
    </source>
</evidence>
<dbReference type="GO" id="GO:0006633">
    <property type="term" value="P:fatty acid biosynthetic process"/>
    <property type="evidence" value="ECO:0007669"/>
    <property type="project" value="UniProtKB-KW"/>
</dbReference>
<feature type="transmembrane region" description="Helical" evidence="18">
    <location>
        <begin position="145"/>
        <end position="163"/>
    </location>
</feature>
<reference evidence="19" key="2">
    <citation type="submission" date="2022-06" db="UniProtKB">
        <authorList>
            <consortium name="EnsemblMetazoa"/>
        </authorList>
    </citation>
    <scope>IDENTIFICATION</scope>
    <source>
        <strain evidence="19">PS312</strain>
    </source>
</reference>
<proteinExistence type="inferred from homology"/>
<evidence type="ECO:0000256" key="2">
    <source>
        <dbReference type="ARBA" id="ARBA00005194"/>
    </source>
</evidence>
<reference evidence="20" key="1">
    <citation type="journal article" date="2008" name="Nat. Genet.">
        <title>The Pristionchus pacificus genome provides a unique perspective on nematode lifestyle and parasitism.</title>
        <authorList>
            <person name="Dieterich C."/>
            <person name="Clifton S.W."/>
            <person name="Schuster L.N."/>
            <person name="Chinwalla A."/>
            <person name="Delehaunty K."/>
            <person name="Dinkelacker I."/>
            <person name="Fulton L."/>
            <person name="Fulton R."/>
            <person name="Godfrey J."/>
            <person name="Minx P."/>
            <person name="Mitreva M."/>
            <person name="Roeseler W."/>
            <person name="Tian H."/>
            <person name="Witte H."/>
            <person name="Yang S.P."/>
            <person name="Wilson R.K."/>
            <person name="Sommer R.J."/>
        </authorList>
    </citation>
    <scope>NUCLEOTIDE SEQUENCE [LARGE SCALE GENOMIC DNA]</scope>
    <source>
        <strain evidence="20">PS312</strain>
    </source>
</reference>
<organism evidence="19 20">
    <name type="scientific">Pristionchus pacificus</name>
    <name type="common">Parasitic nematode worm</name>
    <dbReference type="NCBI Taxonomy" id="54126"/>
    <lineage>
        <taxon>Eukaryota</taxon>
        <taxon>Metazoa</taxon>
        <taxon>Ecdysozoa</taxon>
        <taxon>Nematoda</taxon>
        <taxon>Chromadorea</taxon>
        <taxon>Rhabditida</taxon>
        <taxon>Rhabditina</taxon>
        <taxon>Diplogasteromorpha</taxon>
        <taxon>Diplogasteroidea</taxon>
        <taxon>Neodiplogasteridae</taxon>
        <taxon>Pristionchus</taxon>
    </lineage>
</organism>
<dbReference type="Pfam" id="PF01151">
    <property type="entry name" value="ELO"/>
    <property type="match status" value="1"/>
</dbReference>
<evidence type="ECO:0000256" key="16">
    <source>
        <dbReference type="ARBA" id="ARBA00023303"/>
    </source>
</evidence>
<name>A0A8R1U4V9_PRIPA</name>
<protein>
    <submittedName>
        <fullName evidence="19">Very-long-chain 3-oxoacyl-CoA synthase</fullName>
    </submittedName>
</protein>
<feature type="transmembrane region" description="Helical" evidence="18">
    <location>
        <begin position="467"/>
        <end position="487"/>
    </location>
</feature>
<feature type="transmembrane region" description="Helical" evidence="18">
    <location>
        <begin position="507"/>
        <end position="527"/>
    </location>
</feature>
<evidence type="ECO:0000313" key="20">
    <source>
        <dbReference type="Proteomes" id="UP000005239"/>
    </source>
</evidence>
<dbReference type="GO" id="GO:0005886">
    <property type="term" value="C:plasma membrane"/>
    <property type="evidence" value="ECO:0000318"/>
    <property type="project" value="GO_Central"/>
</dbReference>
<comment type="pathway">
    <text evidence="2">Lipid metabolism; fatty acid biosynthesis.</text>
</comment>
<evidence type="ECO:0000256" key="8">
    <source>
        <dbReference type="ARBA" id="ARBA00022692"/>
    </source>
</evidence>
<dbReference type="Proteomes" id="UP000005239">
    <property type="component" value="Unassembled WGS sequence"/>
</dbReference>
<feature type="transmembrane region" description="Helical" evidence="18">
    <location>
        <begin position="236"/>
        <end position="254"/>
    </location>
</feature>
<dbReference type="Pfam" id="PF03189">
    <property type="entry name" value="Otopetrin"/>
    <property type="match status" value="1"/>
</dbReference>
<evidence type="ECO:0000256" key="17">
    <source>
        <dbReference type="SAM" id="MobiDB-lite"/>
    </source>
</evidence>
<evidence type="ECO:0000256" key="9">
    <source>
        <dbReference type="ARBA" id="ARBA00022781"/>
    </source>
</evidence>
<feature type="transmembrane region" description="Helical" evidence="18">
    <location>
        <begin position="710"/>
        <end position="731"/>
    </location>
</feature>
<dbReference type="InterPro" id="IPR030457">
    <property type="entry name" value="ELO_CS"/>
</dbReference>
<dbReference type="EnsemblMetazoa" id="PPA03024.1">
    <property type="protein sequence ID" value="PPA03024.1"/>
    <property type="gene ID" value="WBGene00092578"/>
</dbReference>
<feature type="transmembrane region" description="Helical" evidence="18">
    <location>
        <begin position="791"/>
        <end position="812"/>
    </location>
</feature>
<keyword evidence="16" id="KW-0407">Ion channel</keyword>
<feature type="transmembrane region" description="Helical" evidence="18">
    <location>
        <begin position="845"/>
        <end position="863"/>
    </location>
</feature>
<evidence type="ECO:0000256" key="14">
    <source>
        <dbReference type="ARBA" id="ARBA00023136"/>
    </source>
</evidence>